<keyword evidence="3" id="KW-1185">Reference proteome</keyword>
<dbReference type="InterPro" id="IPR004323">
    <property type="entry name" value="Ion_tolerance_CutA"/>
</dbReference>
<dbReference type="GO" id="GO:0010038">
    <property type="term" value="P:response to metal ion"/>
    <property type="evidence" value="ECO:0007669"/>
    <property type="project" value="InterPro"/>
</dbReference>
<dbReference type="KEGG" id="dez:DKM44_14885"/>
<dbReference type="Gene3D" id="3.30.70.120">
    <property type="match status" value="1"/>
</dbReference>
<evidence type="ECO:0000313" key="2">
    <source>
        <dbReference type="EMBL" id="AWN24351.1"/>
    </source>
</evidence>
<dbReference type="PANTHER" id="PTHR23419">
    <property type="entry name" value="DIVALENT CATION TOLERANCE CUTA-RELATED"/>
    <property type="match status" value="1"/>
</dbReference>
<organism evidence="2 3">
    <name type="scientific">Deinococcus irradiatisoli</name>
    <dbReference type="NCBI Taxonomy" id="2202254"/>
    <lineage>
        <taxon>Bacteria</taxon>
        <taxon>Thermotogati</taxon>
        <taxon>Deinococcota</taxon>
        <taxon>Deinococci</taxon>
        <taxon>Deinococcales</taxon>
        <taxon>Deinococcaceae</taxon>
        <taxon>Deinococcus</taxon>
    </lineage>
</organism>
<dbReference type="Pfam" id="PF03091">
    <property type="entry name" value="CutA1"/>
    <property type="match status" value="1"/>
</dbReference>
<dbReference type="GO" id="GO:0005507">
    <property type="term" value="F:copper ion binding"/>
    <property type="evidence" value="ECO:0007669"/>
    <property type="project" value="TreeGrafter"/>
</dbReference>
<evidence type="ECO:0000313" key="3">
    <source>
        <dbReference type="Proteomes" id="UP000245368"/>
    </source>
</evidence>
<reference evidence="2 3" key="1">
    <citation type="submission" date="2018-05" db="EMBL/GenBank/DDBJ databases">
        <title>Complete Genome Sequence of Deinococcus sp. strain 17bor-2.</title>
        <authorList>
            <person name="Srinivasan S."/>
        </authorList>
    </citation>
    <scope>NUCLEOTIDE SEQUENCE [LARGE SCALE GENOMIC DNA]</scope>
    <source>
        <strain evidence="2 3">17bor-2</strain>
    </source>
</reference>
<dbReference type="RefSeq" id="WP_109828075.1">
    <property type="nucleotide sequence ID" value="NZ_CP029494.1"/>
</dbReference>
<sequence>MSLVVMVTVPPAAAAELARALVEHRLAGCVNMVPGVQTVYRWGSEVAEEPETLLLIKTNGERYPELERFIKERHPYEVPEIVALPVDRASPDFLRWLNGTLSLS</sequence>
<dbReference type="InterPro" id="IPR011322">
    <property type="entry name" value="N-reg_PII-like_a/b"/>
</dbReference>
<dbReference type="Proteomes" id="UP000245368">
    <property type="component" value="Chromosome"/>
</dbReference>
<gene>
    <name evidence="2" type="ORF">DKM44_14885</name>
</gene>
<evidence type="ECO:0000256" key="1">
    <source>
        <dbReference type="ARBA" id="ARBA00010169"/>
    </source>
</evidence>
<dbReference type="AlphaFoldDB" id="A0A2Z3JLC6"/>
<accession>A0A2Z3JLC6</accession>
<dbReference type="SUPFAM" id="SSF54913">
    <property type="entry name" value="GlnB-like"/>
    <property type="match status" value="1"/>
</dbReference>
<dbReference type="OrthoDB" id="37622at2"/>
<dbReference type="EMBL" id="CP029494">
    <property type="protein sequence ID" value="AWN24351.1"/>
    <property type="molecule type" value="Genomic_DNA"/>
</dbReference>
<name>A0A2Z3JLC6_9DEIO</name>
<dbReference type="PANTHER" id="PTHR23419:SF8">
    <property type="entry name" value="FI09726P"/>
    <property type="match status" value="1"/>
</dbReference>
<protein>
    <submittedName>
        <fullName evidence="2">Divalent-cation tolerance protein CutA</fullName>
    </submittedName>
</protein>
<comment type="similarity">
    <text evidence="1">Belongs to the CutA family.</text>
</comment>
<dbReference type="InterPro" id="IPR015867">
    <property type="entry name" value="N-reg_PII/ATP_PRibTrfase_C"/>
</dbReference>
<proteinExistence type="inferred from homology"/>